<dbReference type="OrthoDB" id="788168at2"/>
<feature type="chain" id="PRO_5018013678" evidence="1">
    <location>
        <begin position="22"/>
        <end position="297"/>
    </location>
</feature>
<evidence type="ECO:0000313" key="2">
    <source>
        <dbReference type="EMBL" id="RNL56077.1"/>
    </source>
</evidence>
<accession>A0A3N0C1H7</accession>
<dbReference type="AlphaFoldDB" id="A0A3N0C1H7"/>
<dbReference type="EMBL" id="RBEE01000003">
    <property type="protein sequence ID" value="RNL56077.1"/>
    <property type="molecule type" value="Genomic_DNA"/>
</dbReference>
<feature type="signal peptide" evidence="1">
    <location>
        <begin position="1"/>
        <end position="21"/>
    </location>
</feature>
<evidence type="ECO:0000256" key="1">
    <source>
        <dbReference type="SAM" id="SignalP"/>
    </source>
</evidence>
<sequence>MKNIRFYLLMFIVCWNFTSYAQQNINKLDVFQDSLNKIAQKVYSAQSDSIKLAENGKFVKTLVEALKQPNSFAYNFDSLKTVSVIKPSDQVFRVLSWYVQLENGNYRYYGTIQMNTKGALKLYPLIDQTENIADPNQITNNQKWFGARYYEIIPVTTSGRLPYYVLLGWKGNTTETTKKVVEILSFDKDQVNFGMPVFDGKDLKGKNRVIFEYQKQNAMVLNTDKNAGLIVFDHLAPFEPEMVGKFQFYGSDGSTDAFKIIGGRLKLQENVVLKNDAKESDALYSDPAKNVKPIRKF</sequence>
<protein>
    <submittedName>
        <fullName evidence="2">Uncharacterized protein</fullName>
    </submittedName>
</protein>
<keyword evidence="3" id="KW-1185">Reference proteome</keyword>
<dbReference type="Proteomes" id="UP000274046">
    <property type="component" value="Unassembled WGS sequence"/>
</dbReference>
<reference evidence="2 3" key="1">
    <citation type="submission" date="2018-10" db="EMBL/GenBank/DDBJ databases">
        <title>Genome sequencing of Pedobacter jejuensis TNB23.</title>
        <authorList>
            <person name="Cho Y.-J."/>
            <person name="Cho A."/>
            <person name="Kim O.-S."/>
        </authorList>
    </citation>
    <scope>NUCLEOTIDE SEQUENCE [LARGE SCALE GENOMIC DNA]</scope>
    <source>
        <strain evidence="2 3">TNB23</strain>
    </source>
</reference>
<dbReference type="RefSeq" id="WP_123204256.1">
    <property type="nucleotide sequence ID" value="NZ_RBEE01000003.1"/>
</dbReference>
<name>A0A3N0C1H7_9SPHI</name>
<comment type="caution">
    <text evidence="2">The sequence shown here is derived from an EMBL/GenBank/DDBJ whole genome shotgun (WGS) entry which is preliminary data.</text>
</comment>
<gene>
    <name evidence="2" type="ORF">D7004_02310</name>
</gene>
<keyword evidence="1" id="KW-0732">Signal</keyword>
<evidence type="ECO:0000313" key="3">
    <source>
        <dbReference type="Proteomes" id="UP000274046"/>
    </source>
</evidence>
<proteinExistence type="predicted"/>
<organism evidence="2 3">
    <name type="scientific">Pedobacter jejuensis</name>
    <dbReference type="NCBI Taxonomy" id="1268550"/>
    <lineage>
        <taxon>Bacteria</taxon>
        <taxon>Pseudomonadati</taxon>
        <taxon>Bacteroidota</taxon>
        <taxon>Sphingobacteriia</taxon>
        <taxon>Sphingobacteriales</taxon>
        <taxon>Sphingobacteriaceae</taxon>
        <taxon>Pedobacter</taxon>
    </lineage>
</organism>